<protein>
    <recommendedName>
        <fullName evidence="3">DNA modification methylase</fullName>
    </recommendedName>
</protein>
<evidence type="ECO:0000313" key="1">
    <source>
        <dbReference type="EMBL" id="MBB5598458.1"/>
    </source>
</evidence>
<keyword evidence="2" id="KW-1185">Reference proteome</keyword>
<dbReference type="Proteomes" id="UP000523863">
    <property type="component" value="Unassembled WGS sequence"/>
</dbReference>
<dbReference type="PROSITE" id="PS51257">
    <property type="entry name" value="PROKAR_LIPOPROTEIN"/>
    <property type="match status" value="1"/>
</dbReference>
<organism evidence="1 2">
    <name type="scientific">Neomicrococcus lactis</name>
    <dbReference type="NCBI Taxonomy" id="732241"/>
    <lineage>
        <taxon>Bacteria</taxon>
        <taxon>Bacillati</taxon>
        <taxon>Actinomycetota</taxon>
        <taxon>Actinomycetes</taxon>
        <taxon>Micrococcales</taxon>
        <taxon>Micrococcaceae</taxon>
        <taxon>Neomicrococcus</taxon>
    </lineage>
</organism>
<evidence type="ECO:0000313" key="2">
    <source>
        <dbReference type="Proteomes" id="UP000523863"/>
    </source>
</evidence>
<dbReference type="RefSeq" id="WP_183642177.1">
    <property type="nucleotide sequence ID" value="NZ_JACHBL010000001.1"/>
</dbReference>
<sequence length="178" mass="18551">MKIGSNKFGRRAGALGVAALIAVGTAGCGAINQQATQMTYAASDGVAANVGDLKVRNLMLVTNDADSEARFLGTIVNDSDKAQSVTLTLESGNTTIEVEPKSALKLEDSANEKTISKAGKVPGEQVDATVEAEGQSANVAIPVVDGALPEYREYIPGGFDEKTVEHLKEKATESEESH</sequence>
<dbReference type="EMBL" id="JACHBL010000001">
    <property type="protein sequence ID" value="MBB5598458.1"/>
    <property type="molecule type" value="Genomic_DNA"/>
</dbReference>
<accession>A0A7W9DB89</accession>
<comment type="caution">
    <text evidence="1">The sequence shown here is derived from an EMBL/GenBank/DDBJ whole genome shotgun (WGS) entry which is preliminary data.</text>
</comment>
<name>A0A7W9DB89_9MICC</name>
<proteinExistence type="predicted"/>
<evidence type="ECO:0008006" key="3">
    <source>
        <dbReference type="Google" id="ProtNLM"/>
    </source>
</evidence>
<dbReference type="AlphaFoldDB" id="A0A7W9DB89"/>
<reference evidence="1 2" key="1">
    <citation type="submission" date="2020-08" db="EMBL/GenBank/DDBJ databases">
        <title>Sequencing the genomes of 1000 actinobacteria strains.</title>
        <authorList>
            <person name="Klenk H.-P."/>
        </authorList>
    </citation>
    <scope>NUCLEOTIDE SEQUENCE [LARGE SCALE GENOMIC DNA]</scope>
    <source>
        <strain evidence="1 2">DSM 23694</strain>
    </source>
</reference>
<gene>
    <name evidence="1" type="ORF">BKA12_001538</name>
</gene>